<evidence type="ECO:0000313" key="1">
    <source>
        <dbReference type="EMBL" id="TLS39117.1"/>
    </source>
</evidence>
<proteinExistence type="predicted"/>
<dbReference type="RefSeq" id="WP_138122644.1">
    <property type="nucleotide sequence ID" value="NZ_SWLG01000001.1"/>
</dbReference>
<keyword evidence="2" id="KW-1185">Reference proteome</keyword>
<reference evidence="1 2" key="1">
    <citation type="submission" date="2019-04" db="EMBL/GenBank/DDBJ databases">
        <title>Bacillus caeni sp. nov., a bacterium isolated from mangrove sediment.</title>
        <authorList>
            <person name="Huang H."/>
            <person name="Mo K."/>
            <person name="Hu Y."/>
        </authorList>
    </citation>
    <scope>NUCLEOTIDE SEQUENCE [LARGE SCALE GENOMIC DNA]</scope>
    <source>
        <strain evidence="1 2">HB172195</strain>
    </source>
</reference>
<protein>
    <submittedName>
        <fullName evidence="1">DUF3939 domain-containing protein</fullName>
    </submittedName>
</protein>
<dbReference type="Proteomes" id="UP000308230">
    <property type="component" value="Unassembled WGS sequence"/>
</dbReference>
<dbReference type="InterPro" id="IPR025071">
    <property type="entry name" value="DUF3939"/>
</dbReference>
<sequence>MRFWGNKKGKNKREEDKSYPLIKASLTDVRKAIGEFSDNKREGVSLKVLVKDNHEIDYHLLAPYLGGIPEQQFFMSKETFEIFPAEERDMPVWIDVVQIAVDQYIKSENELPLIDGDPFYKVSYYKLEKKSFLKQRPPLDFYLTEQENMITHQKP</sequence>
<dbReference type="Pfam" id="PF13075">
    <property type="entry name" value="DUF3939"/>
    <property type="match status" value="1"/>
</dbReference>
<dbReference type="AlphaFoldDB" id="A0A5R9F6C7"/>
<evidence type="ECO:0000313" key="2">
    <source>
        <dbReference type="Proteomes" id="UP000308230"/>
    </source>
</evidence>
<dbReference type="OrthoDB" id="2352834at2"/>
<organism evidence="1 2">
    <name type="scientific">Exobacillus caeni</name>
    <dbReference type="NCBI Taxonomy" id="2574798"/>
    <lineage>
        <taxon>Bacteria</taxon>
        <taxon>Bacillati</taxon>
        <taxon>Bacillota</taxon>
        <taxon>Bacilli</taxon>
        <taxon>Bacillales</taxon>
        <taxon>Guptibacillaceae</taxon>
        <taxon>Exobacillus</taxon>
    </lineage>
</organism>
<dbReference type="EMBL" id="SWLG01000001">
    <property type="protein sequence ID" value="TLS39117.1"/>
    <property type="molecule type" value="Genomic_DNA"/>
</dbReference>
<comment type="caution">
    <text evidence="1">The sequence shown here is derived from an EMBL/GenBank/DDBJ whole genome shotgun (WGS) entry which is preliminary data.</text>
</comment>
<gene>
    <name evidence="1" type="ORF">FCL54_02050</name>
</gene>
<accession>A0A5R9F6C7</accession>
<name>A0A5R9F6C7_9BACL</name>